<accession>A0AAX4IUE3</accession>
<organism evidence="1 2">
    <name type="scientific">Colletotrichum destructivum</name>
    <dbReference type="NCBI Taxonomy" id="34406"/>
    <lineage>
        <taxon>Eukaryota</taxon>
        <taxon>Fungi</taxon>
        <taxon>Dikarya</taxon>
        <taxon>Ascomycota</taxon>
        <taxon>Pezizomycotina</taxon>
        <taxon>Sordariomycetes</taxon>
        <taxon>Hypocreomycetidae</taxon>
        <taxon>Glomerellales</taxon>
        <taxon>Glomerellaceae</taxon>
        <taxon>Colletotrichum</taxon>
        <taxon>Colletotrichum destructivum species complex</taxon>
    </lineage>
</organism>
<dbReference type="GeneID" id="87948364"/>
<dbReference type="RefSeq" id="XP_062784071.1">
    <property type="nucleotide sequence ID" value="XM_062928020.1"/>
</dbReference>
<sequence>MTYDIPRHTACEWCGHGPSLFATPTRHNHSQLTHPHIPLRQQTRLTDCHFGGGGNRQRRPLQFAHWPGWCVLAFPLSSDCARDTDTGFDRLEGVWGRGRTFAETSRRAPLRIWRRWRRRKRPCRTKAEPTRQAIGPKLGTCWQPESWLSMETRHF</sequence>
<proteinExistence type="predicted"/>
<dbReference type="Proteomes" id="UP001322277">
    <property type="component" value="Chromosome 8"/>
</dbReference>
<reference evidence="2" key="1">
    <citation type="journal article" date="2023" name="bioRxiv">
        <title>Complete genome of the Medicago anthracnose fungus, Colletotrichum destructivum, reveals a mini-chromosome-like region within a core chromosome.</title>
        <authorList>
            <person name="Lapalu N."/>
            <person name="Simon A."/>
            <person name="Lu A."/>
            <person name="Plaumann P.-L."/>
            <person name="Amselem J."/>
            <person name="Pigne S."/>
            <person name="Auger A."/>
            <person name="Koch C."/>
            <person name="Dallery J.-F."/>
            <person name="O'Connell R.J."/>
        </authorList>
    </citation>
    <scope>NUCLEOTIDE SEQUENCE [LARGE SCALE GENOMIC DNA]</scope>
    <source>
        <strain evidence="2">CBS 520.97</strain>
    </source>
</reference>
<dbReference type="AlphaFoldDB" id="A0AAX4IUE3"/>
<dbReference type="EMBL" id="CP137312">
    <property type="protein sequence ID" value="WQF86850.1"/>
    <property type="molecule type" value="Genomic_DNA"/>
</dbReference>
<protein>
    <recommendedName>
        <fullName evidence="3">C2H2-type domain-containing protein</fullName>
    </recommendedName>
</protein>
<gene>
    <name evidence="1" type="ORF">CDEST_11864</name>
</gene>
<evidence type="ECO:0008006" key="3">
    <source>
        <dbReference type="Google" id="ProtNLM"/>
    </source>
</evidence>
<evidence type="ECO:0000313" key="2">
    <source>
        <dbReference type="Proteomes" id="UP001322277"/>
    </source>
</evidence>
<keyword evidence="2" id="KW-1185">Reference proteome</keyword>
<evidence type="ECO:0000313" key="1">
    <source>
        <dbReference type="EMBL" id="WQF86850.1"/>
    </source>
</evidence>
<name>A0AAX4IUE3_9PEZI</name>
<dbReference type="KEGG" id="cdet:87948364"/>